<dbReference type="Proteomes" id="UP000373449">
    <property type="component" value="Unassembled WGS sequence"/>
</dbReference>
<dbReference type="RefSeq" id="WP_099044145.1">
    <property type="nucleotide sequence ID" value="NZ_CAADJA010000002.1"/>
</dbReference>
<gene>
    <name evidence="1" type="ORF">CRN84_12410</name>
    <name evidence="2" type="ORF">NCTC12282_03545</name>
</gene>
<organism evidence="1 3">
    <name type="scientific">Budvicia aquatica</name>
    <dbReference type="NCBI Taxonomy" id="82979"/>
    <lineage>
        <taxon>Bacteria</taxon>
        <taxon>Pseudomonadati</taxon>
        <taxon>Pseudomonadota</taxon>
        <taxon>Gammaproteobacteria</taxon>
        <taxon>Enterobacterales</taxon>
        <taxon>Budviciaceae</taxon>
        <taxon>Budvicia</taxon>
    </lineage>
</organism>
<dbReference type="AlphaFoldDB" id="A0A2C6DLJ7"/>
<protein>
    <submittedName>
        <fullName evidence="1">Uncharacterized protein</fullName>
    </submittedName>
</protein>
<evidence type="ECO:0000313" key="2">
    <source>
        <dbReference type="EMBL" id="VFS49085.1"/>
    </source>
</evidence>
<accession>A0A2C6DLJ7</accession>
<evidence type="ECO:0000313" key="3">
    <source>
        <dbReference type="Proteomes" id="UP000224974"/>
    </source>
</evidence>
<reference evidence="2 4" key="3">
    <citation type="submission" date="2019-03" db="EMBL/GenBank/DDBJ databases">
        <authorList>
            <consortium name="Pathogen Informatics"/>
        </authorList>
    </citation>
    <scope>NUCLEOTIDE SEQUENCE [LARGE SCALE GENOMIC DNA]</scope>
    <source>
        <strain evidence="2 4">NCTC12282</strain>
    </source>
</reference>
<evidence type="ECO:0000313" key="1">
    <source>
        <dbReference type="EMBL" id="PHI30087.1"/>
    </source>
</evidence>
<evidence type="ECO:0000313" key="4">
    <source>
        <dbReference type="Proteomes" id="UP000373449"/>
    </source>
</evidence>
<reference evidence="1" key="2">
    <citation type="submission" date="2017-09" db="EMBL/GenBank/DDBJ databases">
        <title>FDA dAtabase for Regulatory Grade micrObial Sequences (FDA-ARGOS): Supporting development and validation of Infectious Disease Dx tests.</title>
        <authorList>
            <person name="Minogue T."/>
            <person name="Wolcott M."/>
            <person name="Wasieloski L."/>
            <person name="Aguilar W."/>
            <person name="Moore D."/>
            <person name="Tallon L.J."/>
            <person name="Sadzewicz L."/>
            <person name="Ott S."/>
            <person name="Zhao X."/>
            <person name="Nagaraj S."/>
            <person name="Vavikolanu K."/>
            <person name="Aluvathingal J."/>
            <person name="Nadendla S."/>
            <person name="Sichtig H."/>
        </authorList>
    </citation>
    <scope>NUCLEOTIDE SEQUENCE</scope>
    <source>
        <strain evidence="1">FDAARGOS_387</strain>
    </source>
</reference>
<reference evidence="3" key="1">
    <citation type="submission" date="2017-09" db="EMBL/GenBank/DDBJ databases">
        <title>FDA dAtabase for Regulatory Grade micrObial Sequences (FDA-ARGOS): Supporting development and validation of Infectious Disease Dx tests.</title>
        <authorList>
            <person name="Minogue T."/>
            <person name="Wolcott M."/>
            <person name="Wasieloski L."/>
            <person name="Aguilar W."/>
            <person name="Moore D."/>
            <person name="Tallon L."/>
            <person name="Sadzewicz L."/>
            <person name="Ott S."/>
            <person name="Zhao X."/>
            <person name="Nagaraj S."/>
            <person name="Vavikolanu K."/>
            <person name="Aluvathingal J."/>
            <person name="Nadendla S."/>
            <person name="Sichtig H."/>
        </authorList>
    </citation>
    <scope>NUCLEOTIDE SEQUENCE [LARGE SCALE GENOMIC DNA]</scope>
    <source>
        <strain evidence="3">FDAARGOS_387</strain>
    </source>
</reference>
<dbReference type="OrthoDB" id="6463440at2"/>
<keyword evidence="3" id="KW-1185">Reference proteome</keyword>
<dbReference type="EMBL" id="PDDX01000001">
    <property type="protein sequence ID" value="PHI30087.1"/>
    <property type="molecule type" value="Genomic_DNA"/>
</dbReference>
<name>A0A2C6DLJ7_9GAMM</name>
<proteinExistence type="predicted"/>
<dbReference type="Proteomes" id="UP000224974">
    <property type="component" value="Unassembled WGS sequence"/>
</dbReference>
<sequence>MSFNRFISNVICITGLLLISSNTYALHMLGELQPQRYTYYLTSEYAQKLNLLRQQDGYATYPQSKRGLSRAIGQQNLTEKPQPKAMTCISSIWYNDLSKQQQLNIGCIDDTGMEYQSAHQWPDSSIATRVCQIGEAGCEAFLVMDSDKWNGPK</sequence>
<dbReference type="EMBL" id="CAADJA010000002">
    <property type="protein sequence ID" value="VFS49085.1"/>
    <property type="molecule type" value="Genomic_DNA"/>
</dbReference>